<sequence length="222" mass="24492">MRWTTRTTALEHVLFELDGHGQWVIEPAMVLGQLVTFGQQFGEPVPLAVAVKQHRYNAQRPEAFSGREGIVGEHAQETKQGVRQVIFRLGLESGVFLAGTNQPVQAVHDEIRGQAVVVELPAVGVVAEPVDIDFKVAGLLDDSRCRRQHGVGKVSRPLLARVIVVPQLAPAGGNRLSLRTPERAQDVWDGWLTAGPACLMHRRMLTDDAQIERHCFMTIYGP</sequence>
<protein>
    <submittedName>
        <fullName evidence="1">Uncharacterized protein</fullName>
    </submittedName>
</protein>
<organism evidence="1 2">
    <name type="scientific">Cladophialophora immunda</name>
    <dbReference type="NCBI Taxonomy" id="569365"/>
    <lineage>
        <taxon>Eukaryota</taxon>
        <taxon>Fungi</taxon>
        <taxon>Dikarya</taxon>
        <taxon>Ascomycota</taxon>
        <taxon>Pezizomycotina</taxon>
        <taxon>Eurotiomycetes</taxon>
        <taxon>Chaetothyriomycetidae</taxon>
        <taxon>Chaetothyriales</taxon>
        <taxon>Herpotrichiellaceae</taxon>
        <taxon>Cladophialophora</taxon>
    </lineage>
</organism>
<accession>A0A0D2DBH9</accession>
<dbReference type="AlphaFoldDB" id="A0A0D2DBH9"/>
<keyword evidence="2" id="KW-1185">Reference proteome</keyword>
<dbReference type="GeneID" id="27343735"/>
<dbReference type="RefSeq" id="XP_016253255.1">
    <property type="nucleotide sequence ID" value="XM_016391353.1"/>
</dbReference>
<evidence type="ECO:0000313" key="2">
    <source>
        <dbReference type="Proteomes" id="UP000054466"/>
    </source>
</evidence>
<dbReference type="Proteomes" id="UP000054466">
    <property type="component" value="Unassembled WGS sequence"/>
</dbReference>
<proteinExistence type="predicted"/>
<dbReference type="EMBL" id="KN847041">
    <property type="protein sequence ID" value="KIW33039.1"/>
    <property type="molecule type" value="Genomic_DNA"/>
</dbReference>
<evidence type="ECO:0000313" key="1">
    <source>
        <dbReference type="EMBL" id="KIW33039.1"/>
    </source>
</evidence>
<reference evidence="1 2" key="1">
    <citation type="submission" date="2015-01" db="EMBL/GenBank/DDBJ databases">
        <title>The Genome Sequence of Cladophialophora immunda CBS83496.</title>
        <authorList>
            <consortium name="The Broad Institute Genomics Platform"/>
            <person name="Cuomo C."/>
            <person name="de Hoog S."/>
            <person name="Gorbushina A."/>
            <person name="Stielow B."/>
            <person name="Teixiera M."/>
            <person name="Abouelleil A."/>
            <person name="Chapman S.B."/>
            <person name="Priest M."/>
            <person name="Young S.K."/>
            <person name="Wortman J."/>
            <person name="Nusbaum C."/>
            <person name="Birren B."/>
        </authorList>
    </citation>
    <scope>NUCLEOTIDE SEQUENCE [LARGE SCALE GENOMIC DNA]</scope>
    <source>
        <strain evidence="1 2">CBS 83496</strain>
    </source>
</reference>
<name>A0A0D2DBH9_9EURO</name>
<dbReference type="VEuPathDB" id="FungiDB:PV07_04541"/>
<gene>
    <name evidence="1" type="ORF">PV07_04541</name>
</gene>
<dbReference type="HOGENOM" id="CLU_1245225_0_0_1"/>